<reference evidence="1" key="1">
    <citation type="submission" date="2024-07" db="EMBL/GenBank/DDBJ databases">
        <title>Complete genome sequence of Prevotella sp. YM-2024 GTC17260.</title>
        <authorList>
            <person name="Hayashi M."/>
            <person name="Muto Y."/>
            <person name="Tanaka K."/>
            <person name="Niwa H."/>
        </authorList>
    </citation>
    <scope>NUCLEOTIDE SEQUENCE</scope>
    <source>
        <strain evidence="1">GTC17260</strain>
    </source>
</reference>
<protein>
    <submittedName>
        <fullName evidence="1">Uncharacterized protein</fullName>
    </submittedName>
</protein>
<proteinExistence type="predicted"/>
<evidence type="ECO:0000313" key="1">
    <source>
        <dbReference type="EMBL" id="BFO78909.1"/>
    </source>
</evidence>
<dbReference type="EMBL" id="AP035788">
    <property type="protein sequence ID" value="BFO78909.1"/>
    <property type="molecule type" value="Genomic_DNA"/>
</dbReference>
<organism evidence="1">
    <name type="scientific">Prevotella sp. GTC17260</name>
    <dbReference type="NCBI Taxonomy" id="3236796"/>
    <lineage>
        <taxon>Bacteria</taxon>
        <taxon>Pseudomonadati</taxon>
        <taxon>Bacteroidota</taxon>
        <taxon>Bacteroidia</taxon>
        <taxon>Bacteroidales</taxon>
        <taxon>Prevotellaceae</taxon>
        <taxon>Prevotella</taxon>
    </lineage>
</organism>
<sequence>MVNVKDNLLYRLRRKGVRVNTKERTFFISYGEDFNTIVQISRLRYEYHFNVQFEII</sequence>
<gene>
    <name evidence="1" type="ORF">GTC17260_15440</name>
</gene>
<dbReference type="AlphaFoldDB" id="A0AB33JAU6"/>
<name>A0AB33JAU6_9BACT</name>
<accession>A0AB33JAU6</accession>